<evidence type="ECO:0000313" key="2">
    <source>
        <dbReference type="EMBL" id="KAJ6820205.1"/>
    </source>
</evidence>
<dbReference type="AlphaFoldDB" id="A0AAX6FVX5"/>
<keyword evidence="3" id="KW-1185">Reference proteome</keyword>
<feature type="compositionally biased region" description="Basic and acidic residues" evidence="1">
    <location>
        <begin position="56"/>
        <end position="66"/>
    </location>
</feature>
<accession>A0AAX6FVX5</accession>
<evidence type="ECO:0000256" key="1">
    <source>
        <dbReference type="SAM" id="MobiDB-lite"/>
    </source>
</evidence>
<dbReference type="Proteomes" id="UP001140949">
    <property type="component" value="Unassembled WGS sequence"/>
</dbReference>
<organism evidence="2 3">
    <name type="scientific">Iris pallida</name>
    <name type="common">Sweet iris</name>
    <dbReference type="NCBI Taxonomy" id="29817"/>
    <lineage>
        <taxon>Eukaryota</taxon>
        <taxon>Viridiplantae</taxon>
        <taxon>Streptophyta</taxon>
        <taxon>Embryophyta</taxon>
        <taxon>Tracheophyta</taxon>
        <taxon>Spermatophyta</taxon>
        <taxon>Magnoliopsida</taxon>
        <taxon>Liliopsida</taxon>
        <taxon>Asparagales</taxon>
        <taxon>Iridaceae</taxon>
        <taxon>Iridoideae</taxon>
        <taxon>Irideae</taxon>
        <taxon>Iris</taxon>
    </lineage>
</organism>
<reference evidence="2" key="1">
    <citation type="journal article" date="2023" name="GigaByte">
        <title>Genome assembly of the bearded iris, Iris pallida Lam.</title>
        <authorList>
            <person name="Bruccoleri R.E."/>
            <person name="Oakeley E.J."/>
            <person name="Faust A.M.E."/>
            <person name="Altorfer M."/>
            <person name="Dessus-Babus S."/>
            <person name="Burckhardt D."/>
            <person name="Oertli M."/>
            <person name="Naumann U."/>
            <person name="Petersen F."/>
            <person name="Wong J."/>
        </authorList>
    </citation>
    <scope>NUCLEOTIDE SEQUENCE</scope>
    <source>
        <strain evidence="2">GSM-AAB239-AS_SAM_17_03QT</strain>
    </source>
</reference>
<gene>
    <name evidence="2" type="ORF">M6B38_397915</name>
</gene>
<reference evidence="2" key="2">
    <citation type="submission" date="2023-04" db="EMBL/GenBank/DDBJ databases">
        <authorList>
            <person name="Bruccoleri R.E."/>
            <person name="Oakeley E.J."/>
            <person name="Faust A.-M."/>
            <person name="Dessus-Babus S."/>
            <person name="Altorfer M."/>
            <person name="Burckhardt D."/>
            <person name="Oertli M."/>
            <person name="Naumann U."/>
            <person name="Petersen F."/>
            <person name="Wong J."/>
        </authorList>
    </citation>
    <scope>NUCLEOTIDE SEQUENCE</scope>
    <source>
        <strain evidence="2">GSM-AAB239-AS_SAM_17_03QT</strain>
        <tissue evidence="2">Leaf</tissue>
    </source>
</reference>
<protein>
    <submittedName>
        <fullName evidence="2">Uncharacterized protein</fullName>
    </submittedName>
</protein>
<proteinExistence type="predicted"/>
<name>A0AAX6FVX5_IRIPA</name>
<dbReference type="EMBL" id="JANAVB010025795">
    <property type="protein sequence ID" value="KAJ6820205.1"/>
    <property type="molecule type" value="Genomic_DNA"/>
</dbReference>
<comment type="caution">
    <text evidence="2">The sequence shown here is derived from an EMBL/GenBank/DDBJ whole genome shotgun (WGS) entry which is preliminary data.</text>
</comment>
<evidence type="ECO:0000313" key="3">
    <source>
        <dbReference type="Proteomes" id="UP001140949"/>
    </source>
</evidence>
<feature type="region of interest" description="Disordered" evidence="1">
    <location>
        <begin position="40"/>
        <end position="66"/>
    </location>
</feature>
<sequence length="66" mass="7766">MLWLGWTDGYWWCYCGVVVIGHGRGSSWRWRLVSHWLPWSRQEDSGDGTTTGGGSQREERERMTVY</sequence>